<dbReference type="InterPro" id="IPR039143">
    <property type="entry name" value="GNPNAT1-like"/>
</dbReference>
<dbReference type="InterPro" id="IPR000182">
    <property type="entry name" value="GNAT_dom"/>
</dbReference>
<dbReference type="PANTHER" id="PTHR13355">
    <property type="entry name" value="GLUCOSAMINE 6-PHOSPHATE N-ACETYLTRANSFERASE"/>
    <property type="match status" value="1"/>
</dbReference>
<dbReference type="Pfam" id="PF00583">
    <property type="entry name" value="Acetyltransf_1"/>
    <property type="match status" value="1"/>
</dbReference>
<dbReference type="Gene3D" id="3.40.630.30">
    <property type="match status" value="1"/>
</dbReference>
<evidence type="ECO:0000313" key="3">
    <source>
        <dbReference type="Proteomes" id="UP000182360"/>
    </source>
</evidence>
<sequence length="148" mass="17498">MLIRQAEEKDVFDIKDLYFNFLTQYPPKEEQDIEVWKKLINEMNRSENLYLLVVEEDNRVVSTVQLAIIPSLTHNVRSFAVVENVVTHEDYRKKGFASMLLQEAIKIAQNKNCYKIFLETGSNRETTLNFYKENGFEKDTKHSFLKKL</sequence>
<dbReference type="Proteomes" id="UP000182360">
    <property type="component" value="Unassembled WGS sequence"/>
</dbReference>
<keyword evidence="2" id="KW-0689">Ribosomal protein</keyword>
<accession>A0A1H9CZB7</accession>
<dbReference type="RefSeq" id="WP_074641520.1">
    <property type="nucleotide sequence ID" value="NZ_FOFU01000002.1"/>
</dbReference>
<dbReference type="InterPro" id="IPR016181">
    <property type="entry name" value="Acyl_CoA_acyltransferase"/>
</dbReference>
<dbReference type="PROSITE" id="PS51186">
    <property type="entry name" value="GNAT"/>
    <property type="match status" value="1"/>
</dbReference>
<feature type="domain" description="N-acetyltransferase" evidence="1">
    <location>
        <begin position="1"/>
        <end position="148"/>
    </location>
</feature>
<dbReference type="PANTHER" id="PTHR13355:SF15">
    <property type="entry name" value="GCN5-RELATED N-ACETYLTRANSFERASE 3, CHLOROPLASTIC"/>
    <property type="match status" value="1"/>
</dbReference>
<proteinExistence type="predicted"/>
<reference evidence="2 3" key="1">
    <citation type="submission" date="2016-10" db="EMBL/GenBank/DDBJ databases">
        <authorList>
            <person name="de Groot N.N."/>
        </authorList>
    </citation>
    <scope>NUCLEOTIDE SEQUENCE [LARGE SCALE GENOMIC DNA]</scope>
    <source>
        <strain evidence="2 3">B25</strain>
    </source>
</reference>
<evidence type="ECO:0000313" key="2">
    <source>
        <dbReference type="EMBL" id="SEQ06545.1"/>
    </source>
</evidence>
<name>A0A1H9CZB7_9SPIR</name>
<keyword evidence="3" id="KW-1185">Reference proteome</keyword>
<protein>
    <submittedName>
        <fullName evidence="2">Ribosomal protein S18 acetylase RimI</fullName>
    </submittedName>
</protein>
<dbReference type="AlphaFoldDB" id="A0A1H9CZB7"/>
<evidence type="ECO:0000259" key="1">
    <source>
        <dbReference type="PROSITE" id="PS51186"/>
    </source>
</evidence>
<gene>
    <name evidence="2" type="ORF">SAMN04487977_102369</name>
</gene>
<dbReference type="CDD" id="cd04301">
    <property type="entry name" value="NAT_SF"/>
    <property type="match status" value="1"/>
</dbReference>
<dbReference type="OrthoDB" id="9804948at2"/>
<dbReference type="GO" id="GO:0008080">
    <property type="term" value="F:N-acetyltransferase activity"/>
    <property type="evidence" value="ECO:0007669"/>
    <property type="project" value="TreeGrafter"/>
</dbReference>
<keyword evidence="2" id="KW-0687">Ribonucleoprotein</keyword>
<dbReference type="SUPFAM" id="SSF55729">
    <property type="entry name" value="Acyl-CoA N-acyltransferases (Nat)"/>
    <property type="match status" value="1"/>
</dbReference>
<dbReference type="EMBL" id="FOFU01000002">
    <property type="protein sequence ID" value="SEQ06545.1"/>
    <property type="molecule type" value="Genomic_DNA"/>
</dbReference>
<organism evidence="2 3">
    <name type="scientific">Treponema bryantii</name>
    <dbReference type="NCBI Taxonomy" id="163"/>
    <lineage>
        <taxon>Bacteria</taxon>
        <taxon>Pseudomonadati</taxon>
        <taxon>Spirochaetota</taxon>
        <taxon>Spirochaetia</taxon>
        <taxon>Spirochaetales</taxon>
        <taxon>Treponemataceae</taxon>
        <taxon>Treponema</taxon>
    </lineage>
</organism>
<dbReference type="GO" id="GO:0005840">
    <property type="term" value="C:ribosome"/>
    <property type="evidence" value="ECO:0007669"/>
    <property type="project" value="UniProtKB-KW"/>
</dbReference>